<accession>A0A090T244</accession>
<reference evidence="1 2" key="1">
    <citation type="submission" date="2014-09" db="EMBL/GenBank/DDBJ databases">
        <title>Vibrio maritimus JCM 19240. (C210) whole genome shotgun sequence.</title>
        <authorList>
            <person name="Sawabe T."/>
            <person name="Meirelles P."/>
            <person name="Nakanishi M."/>
            <person name="Sayaka M."/>
            <person name="Hattori M."/>
            <person name="Ohkuma M."/>
        </authorList>
    </citation>
    <scope>NUCLEOTIDE SEQUENCE [LARGE SCALE GENOMIC DNA]</scope>
    <source>
        <strain evidence="1 2">JCM 19240</strain>
    </source>
</reference>
<comment type="caution">
    <text evidence="1">The sequence shown here is derived from an EMBL/GenBank/DDBJ whole genome shotgun (WGS) entry which is preliminary data.</text>
</comment>
<organism evidence="1 2">
    <name type="scientific">Vibrio maritimus</name>
    <dbReference type="NCBI Taxonomy" id="990268"/>
    <lineage>
        <taxon>Bacteria</taxon>
        <taxon>Pseudomonadati</taxon>
        <taxon>Pseudomonadota</taxon>
        <taxon>Gammaproteobacteria</taxon>
        <taxon>Vibrionales</taxon>
        <taxon>Vibrionaceae</taxon>
        <taxon>Vibrio</taxon>
    </lineage>
</organism>
<dbReference type="EMBL" id="BBMT01000004">
    <property type="protein sequence ID" value="GAL34001.1"/>
    <property type="molecule type" value="Genomic_DNA"/>
</dbReference>
<evidence type="ECO:0000313" key="1">
    <source>
        <dbReference type="EMBL" id="GAL34001.1"/>
    </source>
</evidence>
<proteinExistence type="predicted"/>
<sequence length="199" mass="22117">MLSDDTVMIPLENLCRRVSESLSGNEKVVFNGVDRIEADYCFNITSRYLFVYPKQLLSAPKSELCHLTLAFNHSSSEASVKFAICLDLSRFSTLSTARLSLPFDTTSFEQKMLTQLTPSLSSPIAFVESVFCLDCHQFLTPRSDGSFIDRQSRATTAKSRSFIYSICDGVDHVATGIAVANLPSQSLEASNRRQTNAEY</sequence>
<protein>
    <submittedName>
        <fullName evidence="1">Uncharacterized protein</fullName>
    </submittedName>
</protein>
<dbReference type="AlphaFoldDB" id="A0A090T244"/>
<gene>
    <name evidence="1" type="ORF">JCM19240_909</name>
</gene>
<evidence type="ECO:0000313" key="2">
    <source>
        <dbReference type="Proteomes" id="UP000029224"/>
    </source>
</evidence>
<name>A0A090T244_9VIBR</name>
<keyword evidence="2" id="KW-1185">Reference proteome</keyword>
<dbReference type="Proteomes" id="UP000029224">
    <property type="component" value="Unassembled WGS sequence"/>
</dbReference>
<reference evidence="1 2" key="2">
    <citation type="submission" date="2014-09" db="EMBL/GenBank/DDBJ databases">
        <authorList>
            <consortium name="NBRP consortium"/>
            <person name="Sawabe T."/>
            <person name="Meirelles P."/>
            <person name="Nakanishi M."/>
            <person name="Sayaka M."/>
            <person name="Hattori M."/>
            <person name="Ohkuma M."/>
        </authorList>
    </citation>
    <scope>NUCLEOTIDE SEQUENCE [LARGE SCALE GENOMIC DNA]</scope>
    <source>
        <strain evidence="1 2">JCM 19240</strain>
    </source>
</reference>